<gene>
    <name evidence="4" type="ORF">BC781_102558</name>
</gene>
<dbReference type="PANTHER" id="PTHR46825:SF11">
    <property type="entry name" value="PENICILLIN-BINDING PROTEIN 4"/>
    <property type="match status" value="1"/>
</dbReference>
<dbReference type="Proteomes" id="UP000245535">
    <property type="component" value="Unassembled WGS sequence"/>
</dbReference>
<dbReference type="Gene3D" id="3.40.710.10">
    <property type="entry name" value="DD-peptidase/beta-lactamase superfamily"/>
    <property type="match status" value="1"/>
</dbReference>
<dbReference type="Pfam" id="PF00144">
    <property type="entry name" value="Beta-lactamase"/>
    <property type="match status" value="1"/>
</dbReference>
<reference evidence="4 5" key="1">
    <citation type="submission" date="2018-03" db="EMBL/GenBank/DDBJ databases">
        <title>Genomic Encyclopedia of Archaeal and Bacterial Type Strains, Phase II (KMG-II): from individual species to whole genera.</title>
        <authorList>
            <person name="Goeker M."/>
        </authorList>
    </citation>
    <scope>NUCLEOTIDE SEQUENCE [LARGE SCALE GENOMIC DNA]</scope>
    <source>
        <strain evidence="4 5">DSM 28229</strain>
    </source>
</reference>
<dbReference type="GO" id="GO:0016020">
    <property type="term" value="C:membrane"/>
    <property type="evidence" value="ECO:0007669"/>
    <property type="project" value="UniProtKB-SubCell"/>
</dbReference>
<keyword evidence="2" id="KW-0472">Membrane</keyword>
<dbReference type="InterPro" id="IPR050491">
    <property type="entry name" value="AmpC-like"/>
</dbReference>
<protein>
    <submittedName>
        <fullName evidence="4">CubicO group peptidase (Beta-lactamase class C family)</fullName>
    </submittedName>
</protein>
<dbReference type="AlphaFoldDB" id="A0A315ZBU5"/>
<sequence length="373" mass="42582">MKNWILFLCIISTHVSFGQKIDATYVNNYFDSLNKINKFSGQVLIAKGENILYKNSFGEANYSSHQSFNDSTRFQIASLSKQFTASAILLLQERELLNIDSAFVNYFPEFPFKGITIRQMLNHTSGLPEFFPKMTNDMNTTIVNGNQKMIEMLQSKKYKLEFEPGTQWQYCNISYCLLASLIENLSGKSYDTFMKENLFLPAQMYHTTAELTTDIRTIKGDNLALGYVYDKTTKKFIRAEELPQFNLVYWLGGFYGDGSVISTASDLLKWSQALKNTYPLSQNIVEQLTEIQYLKSGEKANAWGNHYGLGWSILNSQIGLEGKIIEHSGEQPGFRARLTIALEHDLTIVILSNLEIERFWELQILSKAISSPQ</sequence>
<dbReference type="PANTHER" id="PTHR46825">
    <property type="entry name" value="D-ALANYL-D-ALANINE-CARBOXYPEPTIDASE/ENDOPEPTIDASE AMPH"/>
    <property type="match status" value="1"/>
</dbReference>
<comment type="subcellular location">
    <subcellularLocation>
        <location evidence="1">Membrane</location>
    </subcellularLocation>
</comment>
<organism evidence="4 5">
    <name type="scientific">Sediminitomix flava</name>
    <dbReference type="NCBI Taxonomy" id="379075"/>
    <lineage>
        <taxon>Bacteria</taxon>
        <taxon>Pseudomonadati</taxon>
        <taxon>Bacteroidota</taxon>
        <taxon>Cytophagia</taxon>
        <taxon>Cytophagales</taxon>
        <taxon>Flammeovirgaceae</taxon>
        <taxon>Sediminitomix</taxon>
    </lineage>
</organism>
<dbReference type="InterPro" id="IPR012338">
    <property type="entry name" value="Beta-lactam/transpept-like"/>
</dbReference>
<evidence type="ECO:0000256" key="1">
    <source>
        <dbReference type="ARBA" id="ARBA00004370"/>
    </source>
</evidence>
<proteinExistence type="predicted"/>
<keyword evidence="5" id="KW-1185">Reference proteome</keyword>
<dbReference type="SUPFAM" id="SSF56601">
    <property type="entry name" value="beta-lactamase/transpeptidase-like"/>
    <property type="match status" value="1"/>
</dbReference>
<dbReference type="InterPro" id="IPR001466">
    <property type="entry name" value="Beta-lactam-related"/>
</dbReference>
<dbReference type="RefSeq" id="WP_109617191.1">
    <property type="nucleotide sequence ID" value="NZ_QGDO01000002.1"/>
</dbReference>
<evidence type="ECO:0000259" key="3">
    <source>
        <dbReference type="Pfam" id="PF00144"/>
    </source>
</evidence>
<feature type="domain" description="Beta-lactamase-related" evidence="3">
    <location>
        <begin position="40"/>
        <end position="355"/>
    </location>
</feature>
<name>A0A315ZBU5_SEDFL</name>
<comment type="caution">
    <text evidence="4">The sequence shown here is derived from an EMBL/GenBank/DDBJ whole genome shotgun (WGS) entry which is preliminary data.</text>
</comment>
<evidence type="ECO:0000313" key="4">
    <source>
        <dbReference type="EMBL" id="PWJ43011.1"/>
    </source>
</evidence>
<dbReference type="EMBL" id="QGDO01000002">
    <property type="protein sequence ID" value="PWJ43011.1"/>
    <property type="molecule type" value="Genomic_DNA"/>
</dbReference>
<evidence type="ECO:0000313" key="5">
    <source>
        <dbReference type="Proteomes" id="UP000245535"/>
    </source>
</evidence>
<accession>A0A315ZBU5</accession>
<dbReference type="OrthoDB" id="9793489at2"/>
<evidence type="ECO:0000256" key="2">
    <source>
        <dbReference type="ARBA" id="ARBA00023136"/>
    </source>
</evidence>